<name>A0ABT6NE21_9FIRM</name>
<dbReference type="RefSeq" id="WP_281094511.1">
    <property type="nucleotide sequence ID" value="NZ_JARYZI010000006.1"/>
</dbReference>
<dbReference type="SUPFAM" id="SSF52540">
    <property type="entry name" value="P-loop containing nucleoside triphosphate hydrolases"/>
    <property type="match status" value="1"/>
</dbReference>
<proteinExistence type="predicted"/>
<dbReference type="InterPro" id="IPR000305">
    <property type="entry name" value="GIY-YIG_endonuc"/>
</dbReference>
<accession>A0ABT6NE21</accession>
<evidence type="ECO:0000313" key="2">
    <source>
        <dbReference type="EMBL" id="MDH8678661.1"/>
    </source>
</evidence>
<organism evidence="2 3">
    <name type="scientific">Fusibacter bizertensis</name>
    <dbReference type="NCBI Taxonomy" id="1488331"/>
    <lineage>
        <taxon>Bacteria</taxon>
        <taxon>Bacillati</taxon>
        <taxon>Bacillota</taxon>
        <taxon>Clostridia</taxon>
        <taxon>Eubacteriales</taxon>
        <taxon>Eubacteriales Family XII. Incertae Sedis</taxon>
        <taxon>Fusibacter</taxon>
    </lineage>
</organism>
<evidence type="ECO:0000259" key="1">
    <source>
        <dbReference type="PROSITE" id="PS50164"/>
    </source>
</evidence>
<dbReference type="Proteomes" id="UP001158045">
    <property type="component" value="Unassembled WGS sequence"/>
</dbReference>
<dbReference type="EMBL" id="JARYZI010000006">
    <property type="protein sequence ID" value="MDH8678661.1"/>
    <property type="molecule type" value="Genomic_DNA"/>
</dbReference>
<evidence type="ECO:0000313" key="3">
    <source>
        <dbReference type="Proteomes" id="UP001158045"/>
    </source>
</evidence>
<sequence>MGRLTQFDFNYLSIQEIQLHKFGNNWPVVYILENGKEAYVGETTSAVRRIKTHLEDPIRKPLKTVSIVTDEEFNKSVALDLESMLIEYIAADGKYLLQNNNKGIRNHNYFEREKYTNSFKEIWEELKENKITVNSIFDIKNSDLFKLSPYKVLTEDQIDIVNALDQIILSHTDSVNVIKGEPGSGKTILAVYLAKYFASHEFMPLPKIGIVLPMTSLRGTVKKVFKNVGGLKSNMVYGPSEVVKSNEKFDLLIVDEAHRLSQRKNLSSYEFFDKTNEKLGLDKETGTQLDWILGSAKHVVLFYDHNQSVKPSDISPDKFSDLSANWFTLKTQMRIKAGDEYSGYIENILRAEQTNKMVFDNYDLKLFEDVQEMVDDIKTKDGEYGLSRVVAGYAWEWKSKKKTEAYDIQIDGYSYRWNSVNSDWINSNNAINEIGCIHTVQGYDLNYTGVIIGPELIYRDHQVKVDIAKYKDRYGKHNSKSNYEMLSYIINIYKTLMTRGILGTYVYVCDEGLRAYLRQYL</sequence>
<dbReference type="InterPro" id="IPR027417">
    <property type="entry name" value="P-loop_NTPase"/>
</dbReference>
<dbReference type="Pfam" id="PF09848">
    <property type="entry name" value="SLFN-g3_helicase"/>
    <property type="match status" value="1"/>
</dbReference>
<dbReference type="PROSITE" id="PS50164">
    <property type="entry name" value="GIY_YIG"/>
    <property type="match status" value="1"/>
</dbReference>
<reference evidence="2 3" key="1">
    <citation type="submission" date="2023-04" db="EMBL/GenBank/DDBJ databases">
        <title>Fusibacter bizertensis strain WBS, isolated from littoral bottom sediments of the Arctic seas - biochemical and genomic analysis.</title>
        <authorList>
            <person name="Brioukhanov A.L."/>
        </authorList>
    </citation>
    <scope>NUCLEOTIDE SEQUENCE [LARGE SCALE GENOMIC DNA]</scope>
    <source>
        <strain evidence="2 3">WBS</strain>
    </source>
</reference>
<dbReference type="SUPFAM" id="SSF82771">
    <property type="entry name" value="GIY-YIG endonuclease"/>
    <property type="match status" value="1"/>
</dbReference>
<gene>
    <name evidence="2" type="ORF">QE109_10910</name>
</gene>
<comment type="caution">
    <text evidence="2">The sequence shown here is derived from an EMBL/GenBank/DDBJ whole genome shotgun (WGS) entry which is preliminary data.</text>
</comment>
<dbReference type="Gene3D" id="3.40.50.300">
    <property type="entry name" value="P-loop containing nucleotide triphosphate hydrolases"/>
    <property type="match status" value="1"/>
</dbReference>
<dbReference type="InterPro" id="IPR035901">
    <property type="entry name" value="GIY-YIG_endonuc_sf"/>
</dbReference>
<feature type="domain" description="GIY-YIG" evidence="1">
    <location>
        <begin position="25"/>
        <end position="97"/>
    </location>
</feature>
<dbReference type="SMART" id="SM00487">
    <property type="entry name" value="DEXDc"/>
    <property type="match status" value="1"/>
</dbReference>
<dbReference type="InterPro" id="IPR014001">
    <property type="entry name" value="Helicase_ATP-bd"/>
</dbReference>
<dbReference type="CDD" id="cd10439">
    <property type="entry name" value="GIY-YIG_COG3410"/>
    <property type="match status" value="1"/>
</dbReference>
<keyword evidence="3" id="KW-1185">Reference proteome</keyword>
<dbReference type="InterPro" id="IPR018647">
    <property type="entry name" value="SLFN_3-like_DNA/RNA_helicase"/>
</dbReference>
<protein>
    <submittedName>
        <fullName evidence="2">DUF2075 domain-containing protein</fullName>
    </submittedName>
</protein>